<evidence type="ECO:0000256" key="1">
    <source>
        <dbReference type="SAM" id="Phobius"/>
    </source>
</evidence>
<organism evidence="2 3">
    <name type="scientific">Caldimicrobium thiodismutans</name>
    <dbReference type="NCBI Taxonomy" id="1653476"/>
    <lineage>
        <taxon>Bacteria</taxon>
        <taxon>Pseudomonadati</taxon>
        <taxon>Thermodesulfobacteriota</taxon>
        <taxon>Thermodesulfobacteria</taxon>
        <taxon>Thermodesulfobacteriales</taxon>
        <taxon>Thermodesulfobacteriaceae</taxon>
        <taxon>Caldimicrobium</taxon>
    </lineage>
</organism>
<reference evidence="3" key="2">
    <citation type="journal article" date="2016" name="Int. J. Syst. Evol. Microbiol.">
        <title>Caldimicrobium thiodismutans sp. nov., a sulfur-disproportionating bacterium isolated from a hot spring.</title>
        <authorList>
            <person name="Kojima H."/>
            <person name="Umezawa K."/>
            <person name="Fukui M."/>
        </authorList>
    </citation>
    <scope>NUCLEOTIDE SEQUENCE [LARGE SCALE GENOMIC DNA]</scope>
    <source>
        <strain evidence="3">TF1</strain>
    </source>
</reference>
<keyword evidence="1" id="KW-1133">Transmembrane helix</keyword>
<name>A0A0U4N158_9BACT</name>
<feature type="transmembrane region" description="Helical" evidence="1">
    <location>
        <begin position="32"/>
        <end position="50"/>
    </location>
</feature>
<keyword evidence="1" id="KW-0472">Membrane</keyword>
<protein>
    <submittedName>
        <fullName evidence="2">Uncharacterized protein</fullName>
    </submittedName>
</protein>
<evidence type="ECO:0000313" key="3">
    <source>
        <dbReference type="Proteomes" id="UP000068196"/>
    </source>
</evidence>
<dbReference type="STRING" id="1653476.THC_0572"/>
<dbReference type="PATRIC" id="fig|1653476.3.peg.590"/>
<keyword evidence="1" id="KW-0812">Transmembrane</keyword>
<sequence>MSLFSVAFLGMAPLGQISIGYMVEILNYKVLMMVWIFLIFIVNMPILFILKNKEKNV</sequence>
<reference evidence="2 3" key="1">
    <citation type="journal article" date="2016" name="Int. J. Syst. Evol. Microbiol.">
        <title>Caldimicrobium thiodismutans sp. nov., a sulfur-disproportionating bacterium isolated from a hot spring, and emended description of the genus Caldimicrobium.</title>
        <authorList>
            <person name="Kojima H."/>
            <person name="Umezawa K."/>
            <person name="Fukui M."/>
        </authorList>
    </citation>
    <scope>NUCLEOTIDE SEQUENCE [LARGE SCALE GENOMIC DNA]</scope>
    <source>
        <strain evidence="2 3">TF1</strain>
    </source>
</reference>
<evidence type="ECO:0000313" key="2">
    <source>
        <dbReference type="EMBL" id="BAU22966.1"/>
    </source>
</evidence>
<keyword evidence="3" id="KW-1185">Reference proteome</keyword>
<dbReference type="AlphaFoldDB" id="A0A0U4N158"/>
<accession>A0A0U4N158</accession>
<dbReference type="EMBL" id="AP014945">
    <property type="protein sequence ID" value="BAU22966.1"/>
    <property type="molecule type" value="Genomic_DNA"/>
</dbReference>
<dbReference type="Proteomes" id="UP000068196">
    <property type="component" value="Chromosome"/>
</dbReference>
<gene>
    <name evidence="2" type="ORF">THC_0572</name>
</gene>
<dbReference type="KEGG" id="cthi:THC_0572"/>
<proteinExistence type="predicted"/>